<proteinExistence type="predicted"/>
<name>A0A328C335_9DELT</name>
<dbReference type="RefSeq" id="WP_111731229.1">
    <property type="nucleotide sequence ID" value="NZ_QHKO01000012.1"/>
</dbReference>
<dbReference type="InterPro" id="IPR011989">
    <property type="entry name" value="ARM-like"/>
</dbReference>
<sequence length="325" mass="34856">MGSNAPTPILLALALAGLLSACDKPDAANDSPPITMGGAARDSAPSAAEAAEAPTDPSAPSAPNAGAADGNAPSANPDAPAPARPSGQLPGGTPEQKEALMEAKLAFVQERLVEAEDRFKAIAESEPVSGESVSAAIALGQIYTETGRQQQALTLYTNLRERVAGLPEVLLVLARTLADMNRPEEAIATYEQALEGQPDYIFLLTELAQLHLEQGRKERASELLYTYEQRVHTLANRLEDHSAPAEDRLYLVDVFGFVDDDRAYRALMHALDDPYPQIRRAAATTLGEVRLDDARNLLQRVAIEDDATEVRMAARQALRLINEEG</sequence>
<dbReference type="SUPFAM" id="SSF48452">
    <property type="entry name" value="TPR-like"/>
    <property type="match status" value="1"/>
</dbReference>
<feature type="compositionally biased region" description="Low complexity" evidence="2">
    <location>
        <begin position="39"/>
        <end position="78"/>
    </location>
</feature>
<evidence type="ECO:0000313" key="4">
    <source>
        <dbReference type="EMBL" id="RAL20211.1"/>
    </source>
</evidence>
<keyword evidence="3" id="KW-0732">Signal</keyword>
<dbReference type="Gene3D" id="1.25.40.10">
    <property type="entry name" value="Tetratricopeptide repeat domain"/>
    <property type="match status" value="1"/>
</dbReference>
<protein>
    <submittedName>
        <fullName evidence="4">Uncharacterized protein</fullName>
    </submittedName>
</protein>
<dbReference type="SMART" id="SM00028">
    <property type="entry name" value="TPR"/>
    <property type="match status" value="2"/>
</dbReference>
<dbReference type="Gene3D" id="1.25.10.10">
    <property type="entry name" value="Leucine-rich Repeat Variant"/>
    <property type="match status" value="1"/>
</dbReference>
<dbReference type="OrthoDB" id="5505234at2"/>
<feature type="region of interest" description="Disordered" evidence="2">
    <location>
        <begin position="23"/>
        <end position="96"/>
    </location>
</feature>
<feature type="chain" id="PRO_5016437428" evidence="3">
    <location>
        <begin position="22"/>
        <end position="325"/>
    </location>
</feature>
<dbReference type="InterPro" id="IPR011990">
    <property type="entry name" value="TPR-like_helical_dom_sf"/>
</dbReference>
<dbReference type="Pfam" id="PF13432">
    <property type="entry name" value="TPR_16"/>
    <property type="match status" value="1"/>
</dbReference>
<dbReference type="InterPro" id="IPR019734">
    <property type="entry name" value="TPR_rpt"/>
</dbReference>
<feature type="repeat" description="TPR" evidence="1">
    <location>
        <begin position="167"/>
        <end position="200"/>
    </location>
</feature>
<evidence type="ECO:0000313" key="5">
    <source>
        <dbReference type="Proteomes" id="UP000249169"/>
    </source>
</evidence>
<comment type="caution">
    <text evidence="4">The sequence shown here is derived from an EMBL/GenBank/DDBJ whole genome shotgun (WGS) entry which is preliminary data.</text>
</comment>
<dbReference type="Pfam" id="PF14559">
    <property type="entry name" value="TPR_19"/>
    <property type="match status" value="1"/>
</dbReference>
<organism evidence="4 5">
    <name type="scientific">Lujinxingia litoralis</name>
    <dbReference type="NCBI Taxonomy" id="2211119"/>
    <lineage>
        <taxon>Bacteria</taxon>
        <taxon>Deltaproteobacteria</taxon>
        <taxon>Bradymonadales</taxon>
        <taxon>Lujinxingiaceae</taxon>
        <taxon>Lujinxingia</taxon>
    </lineage>
</organism>
<feature type="signal peptide" evidence="3">
    <location>
        <begin position="1"/>
        <end position="21"/>
    </location>
</feature>
<evidence type="ECO:0000256" key="3">
    <source>
        <dbReference type="SAM" id="SignalP"/>
    </source>
</evidence>
<dbReference type="Proteomes" id="UP000249169">
    <property type="component" value="Unassembled WGS sequence"/>
</dbReference>
<reference evidence="4 5" key="1">
    <citation type="submission" date="2018-05" db="EMBL/GenBank/DDBJ databases">
        <title>Lujinxingia marina gen. nov. sp. nov., a new facultative anaerobic member of the class Deltaproteobacteria, and proposal of Lujinxingaceae fam. nov.</title>
        <authorList>
            <person name="Li C.-M."/>
        </authorList>
    </citation>
    <scope>NUCLEOTIDE SEQUENCE [LARGE SCALE GENOMIC DNA]</scope>
    <source>
        <strain evidence="4 5">B210</strain>
    </source>
</reference>
<dbReference type="SUPFAM" id="SSF48371">
    <property type="entry name" value="ARM repeat"/>
    <property type="match status" value="1"/>
</dbReference>
<dbReference type="InterPro" id="IPR004155">
    <property type="entry name" value="PBS_lyase_HEAT"/>
</dbReference>
<dbReference type="Pfam" id="PF13646">
    <property type="entry name" value="HEAT_2"/>
    <property type="match status" value="1"/>
</dbReference>
<keyword evidence="5" id="KW-1185">Reference proteome</keyword>
<gene>
    <name evidence="4" type="ORF">DL240_17670</name>
</gene>
<evidence type="ECO:0000256" key="1">
    <source>
        <dbReference type="PROSITE-ProRule" id="PRU00339"/>
    </source>
</evidence>
<dbReference type="PROSITE" id="PS50005">
    <property type="entry name" value="TPR"/>
    <property type="match status" value="1"/>
</dbReference>
<dbReference type="EMBL" id="QHKO01000012">
    <property type="protein sequence ID" value="RAL20211.1"/>
    <property type="molecule type" value="Genomic_DNA"/>
</dbReference>
<dbReference type="SMART" id="SM00567">
    <property type="entry name" value="EZ_HEAT"/>
    <property type="match status" value="2"/>
</dbReference>
<evidence type="ECO:0000256" key="2">
    <source>
        <dbReference type="SAM" id="MobiDB-lite"/>
    </source>
</evidence>
<dbReference type="AlphaFoldDB" id="A0A328C335"/>
<keyword evidence="1" id="KW-0802">TPR repeat</keyword>
<accession>A0A328C335</accession>
<dbReference type="InterPro" id="IPR016024">
    <property type="entry name" value="ARM-type_fold"/>
</dbReference>